<keyword evidence="5 7" id="KW-0560">Oxidoreductase</keyword>
<dbReference type="Gene3D" id="3.20.20.70">
    <property type="entry name" value="Aldolase class I"/>
    <property type="match status" value="1"/>
</dbReference>
<evidence type="ECO:0000256" key="4">
    <source>
        <dbReference type="ARBA" id="ARBA00022643"/>
    </source>
</evidence>
<dbReference type="GO" id="GO:0018580">
    <property type="term" value="F:nitronate monooxygenase activity"/>
    <property type="evidence" value="ECO:0007669"/>
    <property type="project" value="InterPro"/>
</dbReference>
<sequence>MLKPVKIKDKVLEVPIIQGGMGIGVSLSNLALAVRKEGGMGVISAAMPGFQEPDFETQPIQANIRALQREIQKAKMTERGLLGVNIMVASQNYGTYVKAAIEAGVDAIISGAGLPLDLPKYSDGNVLLAPIVSSGKACRLICRRWDSHHNTAPDFVVIEGQKAGGHLGFKLKELQEGTFQSLEEILEDVQQELEVFRQKYQKEIPVFVAGGVFTHEDIEHFIELGADGVQMATRFIATRECDAHENFKQMIIQAKKEDIVYVKSPAGFPGRAVRNAFVQKIEKQANQRITNCLGCMIPCHPGDTPYCITRALIRAVQGDQENGLFFTGTSAEIINEMTDVHTLMESLKTGRKG</sequence>
<evidence type="ECO:0000313" key="8">
    <source>
        <dbReference type="Proteomes" id="UP000255523"/>
    </source>
</evidence>
<evidence type="ECO:0000256" key="3">
    <source>
        <dbReference type="ARBA" id="ARBA00022630"/>
    </source>
</evidence>
<accession>A0A380LRL0</accession>
<dbReference type="OrthoDB" id="9778912at2"/>
<dbReference type="InterPro" id="IPR013785">
    <property type="entry name" value="Aldolase_TIM"/>
</dbReference>
<dbReference type="PANTHER" id="PTHR32332:SF18">
    <property type="entry name" value="2-NITROPROPANE DIOXYGENASE"/>
    <property type="match status" value="1"/>
</dbReference>
<keyword evidence="4" id="KW-0288">FMN</keyword>
<protein>
    <recommendedName>
        <fullName evidence="2">Probable nitronate monooxygenase</fullName>
    </recommendedName>
</protein>
<dbReference type="EMBL" id="UHFX01000003">
    <property type="protein sequence ID" value="SUO04506.1"/>
    <property type="molecule type" value="Genomic_DNA"/>
</dbReference>
<evidence type="ECO:0000256" key="6">
    <source>
        <dbReference type="SAM" id="Coils"/>
    </source>
</evidence>
<proteinExistence type="predicted"/>
<dbReference type="GeneID" id="77462380"/>
<dbReference type="Pfam" id="PF03060">
    <property type="entry name" value="NMO"/>
    <property type="match status" value="1"/>
</dbReference>
<reference evidence="7 8" key="1">
    <citation type="submission" date="2018-06" db="EMBL/GenBank/DDBJ databases">
        <authorList>
            <consortium name="Pathogen Informatics"/>
            <person name="Doyle S."/>
        </authorList>
    </citation>
    <scope>NUCLEOTIDE SEQUENCE [LARGE SCALE GENOMIC DNA]</scope>
    <source>
        <strain evidence="7 8">NCTC11087</strain>
    </source>
</reference>
<name>A0A380LRL0_9FIRM</name>
<dbReference type="AlphaFoldDB" id="A0A380LRL0"/>
<organism evidence="7 8">
    <name type="scientific">Faecalicoccus pleomorphus</name>
    <dbReference type="NCBI Taxonomy" id="1323"/>
    <lineage>
        <taxon>Bacteria</taxon>
        <taxon>Bacillati</taxon>
        <taxon>Bacillota</taxon>
        <taxon>Erysipelotrichia</taxon>
        <taxon>Erysipelotrichales</taxon>
        <taxon>Erysipelotrichaceae</taxon>
        <taxon>Faecalicoccus</taxon>
    </lineage>
</organism>
<dbReference type="InterPro" id="IPR004136">
    <property type="entry name" value="NMO"/>
</dbReference>
<evidence type="ECO:0000313" key="7">
    <source>
        <dbReference type="EMBL" id="SUO04506.1"/>
    </source>
</evidence>
<evidence type="ECO:0000256" key="2">
    <source>
        <dbReference type="ARBA" id="ARBA00013457"/>
    </source>
</evidence>
<gene>
    <name evidence="7" type="ORF">NCTC11087_01427</name>
</gene>
<dbReference type="Proteomes" id="UP000255523">
    <property type="component" value="Unassembled WGS sequence"/>
</dbReference>
<evidence type="ECO:0000256" key="5">
    <source>
        <dbReference type="ARBA" id="ARBA00023002"/>
    </source>
</evidence>
<dbReference type="RefSeq" id="WP_022789557.1">
    <property type="nucleotide sequence ID" value="NZ_JACJKL010000003.1"/>
</dbReference>
<keyword evidence="8" id="KW-1185">Reference proteome</keyword>
<dbReference type="PANTHER" id="PTHR32332">
    <property type="entry name" value="2-NITROPROPANE DIOXYGENASE"/>
    <property type="match status" value="1"/>
</dbReference>
<feature type="coiled-coil region" evidence="6">
    <location>
        <begin position="172"/>
        <end position="199"/>
    </location>
</feature>
<keyword evidence="3" id="KW-0285">Flavoprotein</keyword>
<dbReference type="SUPFAM" id="SSF51412">
    <property type="entry name" value="Inosine monophosphate dehydrogenase (IMPDH)"/>
    <property type="match status" value="1"/>
</dbReference>
<comment type="function">
    <text evidence="1">Nitronate monooxygenase that uses molecular oxygen to catalyze the oxidative denitrification of alkyl nitronates. Acts on propionate 3-nitronate (P3N), the presumed physiological substrate. Probably functions in the detoxification of P3N, a metabolic poison produced by plants and fungi as a defense mechanism.</text>
</comment>
<keyword evidence="6" id="KW-0175">Coiled coil</keyword>
<dbReference type="CDD" id="cd04730">
    <property type="entry name" value="NPD_like"/>
    <property type="match status" value="1"/>
</dbReference>
<evidence type="ECO:0000256" key="1">
    <source>
        <dbReference type="ARBA" id="ARBA00003535"/>
    </source>
</evidence>